<comment type="caution">
    <text evidence="5">The sequence shown here is derived from an EMBL/GenBank/DDBJ whole genome shotgun (WGS) entry which is preliminary data.</text>
</comment>
<comment type="function">
    <text evidence="1">Probably involved in the defense reaction of plants against pathogens.</text>
</comment>
<feature type="non-terminal residue" evidence="5">
    <location>
        <position position="1"/>
    </location>
</feature>
<dbReference type="SMART" id="SM00198">
    <property type="entry name" value="SCP"/>
    <property type="match status" value="1"/>
</dbReference>
<evidence type="ECO:0000259" key="4">
    <source>
        <dbReference type="SMART" id="SM00198"/>
    </source>
</evidence>
<reference evidence="5 6" key="1">
    <citation type="journal article" date="2019" name="Genome Biol. Evol.">
        <title>The Rhododendron genome and chromosomal organization provide insight into shared whole-genome duplications across the heath family (Ericaceae).</title>
        <authorList>
            <person name="Soza V.L."/>
            <person name="Lindsley D."/>
            <person name="Waalkes A."/>
            <person name="Ramage E."/>
            <person name="Patwardhan R.P."/>
            <person name="Burton J.N."/>
            <person name="Adey A."/>
            <person name="Kumar A."/>
            <person name="Qiu R."/>
            <person name="Shendure J."/>
            <person name="Hall B."/>
        </authorList>
    </citation>
    <scope>NUCLEOTIDE SEQUENCE [LARGE SCALE GENOMIC DNA]</scope>
    <source>
        <strain evidence="5">RSF 1966-606</strain>
    </source>
</reference>
<feature type="chain" id="PRO_5025693094" description="SCP domain-containing protein" evidence="3">
    <location>
        <begin position="23"/>
        <end position="174"/>
    </location>
</feature>
<keyword evidence="6" id="KW-1185">Reference proteome</keyword>
<dbReference type="OrthoDB" id="337038at2759"/>
<name>A0A6A4LBT6_9ERIC</name>
<feature type="domain" description="SCP" evidence="4">
    <location>
        <begin position="38"/>
        <end position="170"/>
    </location>
</feature>
<keyword evidence="3" id="KW-0732">Signal</keyword>
<dbReference type="InterPro" id="IPR002413">
    <property type="entry name" value="V5_allergen-like"/>
</dbReference>
<sequence length="174" mass="19450">MANTSSLLLFTTLLLLYSSSSSSTAVTVHRRFAQSEPAAIAEFLNGHNTLRASCNLPPLQWSTTLASYARWWANQRKGDCAMIHSSSNYGENIFWGQGDEWTPTEAVQAWEDEAAYYNYGSNTCMPNRDCTHYTQMVWGSTTSVGCARIKCLSGDTFIVCEYDPHGNIYGLRPY</sequence>
<evidence type="ECO:0000256" key="3">
    <source>
        <dbReference type="SAM" id="SignalP"/>
    </source>
</evidence>
<dbReference type="SUPFAM" id="SSF55797">
    <property type="entry name" value="PR-1-like"/>
    <property type="match status" value="1"/>
</dbReference>
<dbReference type="FunFam" id="3.40.33.10:FF:000004">
    <property type="entry name" value="CAP, cysteine-rich secretory protein, antigen 5"/>
    <property type="match status" value="1"/>
</dbReference>
<feature type="signal peptide" evidence="3">
    <location>
        <begin position="1"/>
        <end position="22"/>
    </location>
</feature>
<accession>A0A6A4LBT6</accession>
<dbReference type="PANTHER" id="PTHR10334">
    <property type="entry name" value="CYSTEINE-RICH SECRETORY PROTEIN-RELATED"/>
    <property type="match status" value="1"/>
</dbReference>
<keyword evidence="2" id="KW-0568">Pathogenesis-related protein</keyword>
<evidence type="ECO:0000256" key="2">
    <source>
        <dbReference type="ARBA" id="ARBA00023265"/>
    </source>
</evidence>
<keyword evidence="2" id="KW-0611">Plant defense</keyword>
<dbReference type="CDD" id="cd05381">
    <property type="entry name" value="CAP_PR-1"/>
    <property type="match status" value="1"/>
</dbReference>
<dbReference type="InterPro" id="IPR001283">
    <property type="entry name" value="CRISP-related"/>
</dbReference>
<dbReference type="InterPro" id="IPR014044">
    <property type="entry name" value="CAP_dom"/>
</dbReference>
<evidence type="ECO:0000256" key="1">
    <source>
        <dbReference type="ARBA" id="ARBA00003143"/>
    </source>
</evidence>
<gene>
    <name evidence="5" type="ORF">C3L33_10074</name>
</gene>
<dbReference type="EMBL" id="QEFC01001440">
    <property type="protein sequence ID" value="KAE9458036.1"/>
    <property type="molecule type" value="Genomic_DNA"/>
</dbReference>
<dbReference type="PRINTS" id="PR00838">
    <property type="entry name" value="V5ALLERGEN"/>
</dbReference>
<dbReference type="InterPro" id="IPR035940">
    <property type="entry name" value="CAP_sf"/>
</dbReference>
<protein>
    <recommendedName>
        <fullName evidence="4">SCP domain-containing protein</fullName>
    </recommendedName>
</protein>
<dbReference type="Pfam" id="PF00188">
    <property type="entry name" value="CAP"/>
    <property type="match status" value="1"/>
</dbReference>
<organism evidence="5 6">
    <name type="scientific">Rhododendron williamsianum</name>
    <dbReference type="NCBI Taxonomy" id="262921"/>
    <lineage>
        <taxon>Eukaryota</taxon>
        <taxon>Viridiplantae</taxon>
        <taxon>Streptophyta</taxon>
        <taxon>Embryophyta</taxon>
        <taxon>Tracheophyta</taxon>
        <taxon>Spermatophyta</taxon>
        <taxon>Magnoliopsida</taxon>
        <taxon>eudicotyledons</taxon>
        <taxon>Gunneridae</taxon>
        <taxon>Pentapetalae</taxon>
        <taxon>asterids</taxon>
        <taxon>Ericales</taxon>
        <taxon>Ericaceae</taxon>
        <taxon>Ericoideae</taxon>
        <taxon>Rhodoreae</taxon>
        <taxon>Rhododendron</taxon>
    </lineage>
</organism>
<dbReference type="PRINTS" id="PR00837">
    <property type="entry name" value="V5TPXLIKE"/>
</dbReference>
<evidence type="ECO:0000313" key="5">
    <source>
        <dbReference type="EMBL" id="KAE9458036.1"/>
    </source>
</evidence>
<dbReference type="AlphaFoldDB" id="A0A6A4LBT6"/>
<dbReference type="Proteomes" id="UP000428333">
    <property type="component" value="Linkage Group LG06"/>
</dbReference>
<dbReference type="Gene3D" id="3.40.33.10">
    <property type="entry name" value="CAP"/>
    <property type="match status" value="1"/>
</dbReference>
<proteinExistence type="predicted"/>
<evidence type="ECO:0000313" key="6">
    <source>
        <dbReference type="Proteomes" id="UP000428333"/>
    </source>
</evidence>